<evidence type="ECO:0000313" key="5">
    <source>
        <dbReference type="Proteomes" id="UP000294530"/>
    </source>
</evidence>
<proteinExistence type="predicted"/>
<dbReference type="PANTHER" id="PTHR31737">
    <property type="entry name" value="PROTEIN TOS1"/>
    <property type="match status" value="1"/>
</dbReference>
<feature type="transmembrane region" description="Helical" evidence="2">
    <location>
        <begin position="357"/>
        <end position="377"/>
    </location>
</feature>
<organism evidence="4 5">
    <name type="scientific">Bremia lactucae</name>
    <name type="common">Lettuce downy mildew</name>
    <dbReference type="NCBI Taxonomy" id="4779"/>
    <lineage>
        <taxon>Eukaryota</taxon>
        <taxon>Sar</taxon>
        <taxon>Stramenopiles</taxon>
        <taxon>Oomycota</taxon>
        <taxon>Peronosporomycetes</taxon>
        <taxon>Peronosporales</taxon>
        <taxon>Peronosporaceae</taxon>
        <taxon>Bremia</taxon>
    </lineage>
</organism>
<feature type="chain" id="PRO_5036879914" evidence="3">
    <location>
        <begin position="21"/>
        <end position="414"/>
    </location>
</feature>
<dbReference type="PROSITE" id="PS51367">
    <property type="entry name" value="THAUMATIN_2"/>
    <property type="match status" value="1"/>
</dbReference>
<feature type="compositionally biased region" description="Polar residues" evidence="1">
    <location>
        <begin position="250"/>
        <end position="270"/>
    </location>
</feature>
<accession>A0A976ILF9</accession>
<name>A0A976ILF9_BRELC</name>
<keyword evidence="2" id="KW-0812">Transmembrane</keyword>
<evidence type="ECO:0000256" key="1">
    <source>
        <dbReference type="SAM" id="MobiDB-lite"/>
    </source>
</evidence>
<dbReference type="EMBL" id="SHOA02000005">
    <property type="protein sequence ID" value="TDH73923.1"/>
    <property type="molecule type" value="Genomic_DNA"/>
</dbReference>
<dbReference type="AlphaFoldDB" id="A0A976ILF9"/>
<dbReference type="InterPro" id="IPR001938">
    <property type="entry name" value="Thaumatin"/>
</dbReference>
<dbReference type="PANTHER" id="PTHR31737:SF2">
    <property type="entry name" value="PROTEIN TOS1"/>
    <property type="match status" value="1"/>
</dbReference>
<keyword evidence="2" id="KW-1133">Transmembrane helix</keyword>
<sequence>MVMLPRVLASLALLLGTTRSYDINVYNQCSGDLPLVHVRPGNVNTEWVASGGSTVKTIDPFSPSHVFKWGADAQATLAEFSGGMNKIWLDISIIPTGPKSGPEYCPTLLACKDLTGGVGFNKPMQITPSQVDGHRCVELTCLNDGCLDAYHFPKDDNKTHTCPLSTNFDLTFCPGGSGDAKTAPPSYVAPPPAPTSSPSQAPTEAPTQAPTSPPTDAPTSPPTTQAPAPVKDESPAQEQPPPNEFVPTTEEPQSPEQVQLPSPETQTTQLDPEPFKTSLGSKDEPSNPPTPGSLDGNVPQSRKVGFMQPVYRSSNEQQSLTKSGLSQQIGGTPASDPNNVQQINTQSEQSNSGSTTIVVASLGGMAGMVAAAAIFAVRKKKKALDALESKTPVTGVPDCVLTGMRTPRDNISVL</sequence>
<reference evidence="4 5" key="1">
    <citation type="journal article" date="2021" name="Genome Biol.">
        <title>AFLAP: assembly-free linkage analysis pipeline using k-mers from genome sequencing data.</title>
        <authorList>
            <person name="Fletcher K."/>
            <person name="Zhang L."/>
            <person name="Gil J."/>
            <person name="Han R."/>
            <person name="Cavanaugh K."/>
            <person name="Michelmore R."/>
        </authorList>
    </citation>
    <scope>NUCLEOTIDE SEQUENCE [LARGE SCALE GENOMIC DNA]</scope>
    <source>
        <strain evidence="4 5">SF5</strain>
    </source>
</reference>
<feature type="region of interest" description="Disordered" evidence="1">
    <location>
        <begin position="180"/>
        <end position="353"/>
    </location>
</feature>
<comment type="caution">
    <text evidence="4">The sequence shown here is derived from an EMBL/GenBank/DDBJ whole genome shotgun (WGS) entry which is preliminary data.</text>
</comment>
<feature type="compositionally biased region" description="Low complexity" evidence="1">
    <location>
        <begin position="196"/>
        <end position="210"/>
    </location>
</feature>
<dbReference type="SMART" id="SM00205">
    <property type="entry name" value="THN"/>
    <property type="match status" value="1"/>
</dbReference>
<dbReference type="Gene3D" id="2.60.110.10">
    <property type="entry name" value="Thaumatin"/>
    <property type="match status" value="1"/>
</dbReference>
<dbReference type="SUPFAM" id="SSF49870">
    <property type="entry name" value="Osmotin, thaumatin-like protein"/>
    <property type="match status" value="1"/>
</dbReference>
<dbReference type="KEGG" id="blac:94347615"/>
<gene>
    <name evidence="4" type="ORF">CCR75_003852</name>
</gene>
<evidence type="ECO:0000256" key="2">
    <source>
        <dbReference type="SAM" id="Phobius"/>
    </source>
</evidence>
<evidence type="ECO:0000256" key="3">
    <source>
        <dbReference type="SAM" id="SignalP"/>
    </source>
</evidence>
<dbReference type="Proteomes" id="UP000294530">
    <property type="component" value="Unassembled WGS sequence"/>
</dbReference>
<dbReference type="RefSeq" id="XP_067823421.1">
    <property type="nucleotide sequence ID" value="XM_067961944.1"/>
</dbReference>
<dbReference type="InterPro" id="IPR037176">
    <property type="entry name" value="Osmotin/thaumatin-like_sf"/>
</dbReference>
<keyword evidence="2" id="KW-0472">Membrane</keyword>
<protein>
    <submittedName>
        <fullName evidence="4">Uncharacterized protein</fullName>
    </submittedName>
</protein>
<evidence type="ECO:0000313" key="4">
    <source>
        <dbReference type="EMBL" id="TDH73923.1"/>
    </source>
</evidence>
<keyword evidence="3" id="KW-0732">Signal</keyword>
<dbReference type="GeneID" id="94347615"/>
<keyword evidence="5" id="KW-1185">Reference proteome</keyword>
<feature type="compositionally biased region" description="Polar residues" evidence="1">
    <location>
        <begin position="311"/>
        <end position="353"/>
    </location>
</feature>
<feature type="signal peptide" evidence="3">
    <location>
        <begin position="1"/>
        <end position="20"/>
    </location>
</feature>
<dbReference type="OrthoDB" id="430315at2759"/>
<feature type="compositionally biased region" description="Pro residues" evidence="1">
    <location>
        <begin position="211"/>
        <end position="221"/>
    </location>
</feature>